<accession>A0A1B3XQK6</accession>
<evidence type="ECO:0000313" key="3">
    <source>
        <dbReference type="EMBL" id="AOH55481.1"/>
    </source>
</evidence>
<feature type="domain" description="Fumarylacetoacetase-like C-terminal" evidence="2">
    <location>
        <begin position="45"/>
        <end position="244"/>
    </location>
</feature>
<keyword evidence="3" id="KW-0413">Isomerase</keyword>
<dbReference type="GO" id="GO:1901023">
    <property type="term" value="P:4-hydroxyphenylacetate catabolic process"/>
    <property type="evidence" value="ECO:0007669"/>
    <property type="project" value="InterPro"/>
</dbReference>
<protein>
    <submittedName>
        <fullName evidence="3">2-hydroxyhepta-2,4-diene-1,7-dioate isomerase</fullName>
    </submittedName>
</protein>
<keyword evidence="1" id="KW-0479">Metal-binding</keyword>
<evidence type="ECO:0000259" key="2">
    <source>
        <dbReference type="Pfam" id="PF01557"/>
    </source>
</evidence>
<reference evidence="3 4" key="1">
    <citation type="submission" date="2016-08" db="EMBL/GenBank/DDBJ databases">
        <title>Complete genome sequence of Bacillus muralis G25-68, a strain with toxicity to nematodes.</title>
        <authorList>
            <person name="Zheng Z."/>
        </authorList>
    </citation>
    <scope>NUCLEOTIDE SEQUENCE [LARGE SCALE GENOMIC DNA]</scope>
    <source>
        <strain evidence="3 4">G25-68</strain>
    </source>
</reference>
<dbReference type="Pfam" id="PF01557">
    <property type="entry name" value="FAA_hydrolase"/>
    <property type="match status" value="1"/>
</dbReference>
<dbReference type="EMBL" id="CP017080">
    <property type="protein sequence ID" value="AOH55481.1"/>
    <property type="molecule type" value="Genomic_DNA"/>
</dbReference>
<dbReference type="InterPro" id="IPR036663">
    <property type="entry name" value="Fumarylacetoacetase_C_sf"/>
</dbReference>
<dbReference type="FunFam" id="3.90.850.10:FF:000002">
    <property type="entry name" value="2-hydroxyhepta-2,4-diene-1,7-dioate isomerase"/>
    <property type="match status" value="1"/>
</dbReference>
<dbReference type="OrthoDB" id="9805307at2"/>
<gene>
    <name evidence="3" type="ORF">ABE28_014075</name>
</gene>
<dbReference type="KEGG" id="bmur:ABE28_014075"/>
<dbReference type="PANTHER" id="PTHR11820">
    <property type="entry name" value="ACYLPYRUVASE"/>
    <property type="match status" value="1"/>
</dbReference>
<dbReference type="Proteomes" id="UP000077926">
    <property type="component" value="Chromosome"/>
</dbReference>
<dbReference type="InterPro" id="IPR012684">
    <property type="entry name" value="HPA_isomer/decarb_C"/>
</dbReference>
<dbReference type="SUPFAM" id="SSF56529">
    <property type="entry name" value="FAH"/>
    <property type="match status" value="1"/>
</dbReference>
<dbReference type="GO" id="GO:0046872">
    <property type="term" value="F:metal ion binding"/>
    <property type="evidence" value="ECO:0007669"/>
    <property type="project" value="UniProtKB-KW"/>
</dbReference>
<dbReference type="AlphaFoldDB" id="A0A1B3XQK6"/>
<proteinExistence type="predicted"/>
<dbReference type="PANTHER" id="PTHR11820:SF114">
    <property type="entry name" value="4-HYDROXYPHENYLACETATE CATABOLISM PROTEIN"/>
    <property type="match status" value="1"/>
</dbReference>
<evidence type="ECO:0000256" key="1">
    <source>
        <dbReference type="ARBA" id="ARBA00022723"/>
    </source>
</evidence>
<dbReference type="GO" id="GO:0018800">
    <property type="term" value="F:5-oxopent-3-ene-1,2,5-tricarboxylate decarboxylase activity"/>
    <property type="evidence" value="ECO:0007669"/>
    <property type="project" value="InterPro"/>
</dbReference>
<keyword evidence="4" id="KW-1185">Reference proteome</keyword>
<organism evidence="3 4">
    <name type="scientific">Peribacillus muralis</name>
    <dbReference type="NCBI Taxonomy" id="264697"/>
    <lineage>
        <taxon>Bacteria</taxon>
        <taxon>Bacillati</taxon>
        <taxon>Bacillota</taxon>
        <taxon>Bacilli</taxon>
        <taxon>Bacillales</taxon>
        <taxon>Bacillaceae</taxon>
        <taxon>Peribacillus</taxon>
    </lineage>
</organism>
<evidence type="ECO:0000313" key="4">
    <source>
        <dbReference type="Proteomes" id="UP000077926"/>
    </source>
</evidence>
<dbReference type="GO" id="GO:0008704">
    <property type="term" value="F:5-carboxymethyl-2-hydroxymuconate delta-isomerase activity"/>
    <property type="evidence" value="ECO:0007669"/>
    <property type="project" value="InterPro"/>
</dbReference>
<name>A0A1B3XQK6_9BACI</name>
<dbReference type="NCBIfam" id="TIGR02303">
    <property type="entry name" value="HpaG-C-term"/>
    <property type="match status" value="1"/>
</dbReference>
<dbReference type="STRING" id="264697.ABE28_014075"/>
<dbReference type="Gene3D" id="3.90.850.10">
    <property type="entry name" value="Fumarylacetoacetase-like, C-terminal domain"/>
    <property type="match status" value="1"/>
</dbReference>
<dbReference type="InterPro" id="IPR011234">
    <property type="entry name" value="Fumarylacetoacetase-like_C"/>
</dbReference>
<dbReference type="RefSeq" id="WP_064462979.1">
    <property type="nucleotide sequence ID" value="NZ_CP017080.1"/>
</dbReference>
<sequence length="262" mass="29181">MKNARVAYAGAIHQACEFNGQLKLADGRIVDEQDVIWLPPLEPRTVFALGLNYADHAKELAFKAPEEPLAFLKGPNTFIGHRGQTKRPIDATYMHYECELAVVIGKTAKNVKKEEAFEYVCGYTIANDYAIRDYLENYYRPNLKVKNRDTCTPIGPWLVDARDIPDPMNLKLKTYVNGKLTQEGNTSDMIFGIAELIQYFSSFMTLSPGDVILTGTPEGLADTAVGDEITTEIEGIGKLVSTIVSDDIFTKGQDHSHIKIPY</sequence>